<dbReference type="AlphaFoldDB" id="A0A183THQ7"/>
<organism evidence="4">
    <name type="scientific">Schistocephalus solidus</name>
    <name type="common">Tapeworm</name>
    <dbReference type="NCBI Taxonomy" id="70667"/>
    <lineage>
        <taxon>Eukaryota</taxon>
        <taxon>Metazoa</taxon>
        <taxon>Spiralia</taxon>
        <taxon>Lophotrochozoa</taxon>
        <taxon>Platyhelminthes</taxon>
        <taxon>Cestoda</taxon>
        <taxon>Eucestoda</taxon>
        <taxon>Diphyllobothriidea</taxon>
        <taxon>Diphyllobothriidae</taxon>
        <taxon>Schistocephalus</taxon>
    </lineage>
</organism>
<sequence>MSSDSFVSRTLLRQLMCSPMRLPSVLCVGRSLLDELKWRISTPRRRRRQQRASSSPHHHHRHSPSTLGAFLPVTGETYNFPASPSVYSYVSPSLGIASGLRR</sequence>
<reference evidence="4" key="1">
    <citation type="submission" date="2016-06" db="UniProtKB">
        <authorList>
            <consortium name="WormBaseParasite"/>
        </authorList>
    </citation>
    <scope>IDENTIFICATION</scope>
</reference>
<evidence type="ECO:0000313" key="3">
    <source>
        <dbReference type="Proteomes" id="UP000275846"/>
    </source>
</evidence>
<name>A0A183THQ7_SCHSO</name>
<dbReference type="WBParaSite" id="SSLN_0001661301-mRNA-1">
    <property type="protein sequence ID" value="SSLN_0001661301-mRNA-1"/>
    <property type="gene ID" value="SSLN_0001661301"/>
</dbReference>
<evidence type="ECO:0000256" key="1">
    <source>
        <dbReference type="SAM" id="MobiDB-lite"/>
    </source>
</evidence>
<proteinExistence type="predicted"/>
<feature type="compositionally biased region" description="Basic residues" evidence="1">
    <location>
        <begin position="43"/>
        <end position="63"/>
    </location>
</feature>
<protein>
    <submittedName>
        <fullName evidence="2 4">Uncharacterized protein</fullName>
    </submittedName>
</protein>
<accession>A0A183THQ7</accession>
<feature type="region of interest" description="Disordered" evidence="1">
    <location>
        <begin position="43"/>
        <end position="69"/>
    </location>
</feature>
<evidence type="ECO:0000313" key="4">
    <source>
        <dbReference type="WBParaSite" id="SSLN_0001661301-mRNA-1"/>
    </source>
</evidence>
<keyword evidence="3" id="KW-1185">Reference proteome</keyword>
<dbReference type="Proteomes" id="UP000275846">
    <property type="component" value="Unassembled WGS sequence"/>
</dbReference>
<reference evidence="2 3" key="2">
    <citation type="submission" date="2018-11" db="EMBL/GenBank/DDBJ databases">
        <authorList>
            <consortium name="Pathogen Informatics"/>
        </authorList>
    </citation>
    <scope>NUCLEOTIDE SEQUENCE [LARGE SCALE GENOMIC DNA]</scope>
    <source>
        <strain evidence="2 3">NST_G2</strain>
    </source>
</reference>
<evidence type="ECO:0000313" key="2">
    <source>
        <dbReference type="EMBL" id="VDM02391.1"/>
    </source>
</evidence>
<dbReference type="EMBL" id="UYSU01040550">
    <property type="protein sequence ID" value="VDM02391.1"/>
    <property type="molecule type" value="Genomic_DNA"/>
</dbReference>
<gene>
    <name evidence="2" type="ORF">SSLN_LOCUS16005</name>
</gene>